<dbReference type="EMBL" id="CDGJ01000003">
    <property type="protein sequence ID" value="CEJ05768.1"/>
    <property type="molecule type" value="Genomic_DNA"/>
</dbReference>
<dbReference type="EMBL" id="LR746496">
    <property type="protein sequence ID" value="CAA7602887.1"/>
    <property type="molecule type" value="Genomic_DNA"/>
</dbReference>
<sequence>MWPKRKLKLLAVQDAVGLREFQALLKAVGLPYEVEEPGTRIHNGKDSFWYADRRGELPDREVRDGQVPNREVPGGEGPCAEMPPGVCTDLIVWPGVSGEAAERVRIPGMRSLSPEEFLAEIWQDEVLLPVFPPLVGIGGKPLLWVILREAGFAPSLLWLDSDGVWYGEKAPGLGWIVPGVWLREMAGERRLGREGPKEPVSWVVRPDRVDFYAASGVPGKGRYLGALPRWPEPGEETEACGSIAQALGLGVAWADVRQALQSLWPGEQLLAFKELRPSAAWRTETEGSQPDGVRRVQRQSGAQLPTEEFNDLEDRRAG</sequence>
<evidence type="ECO:0000256" key="1">
    <source>
        <dbReference type="SAM" id="MobiDB-lite"/>
    </source>
</evidence>
<dbReference type="AlphaFoldDB" id="A0A8S0Y073"/>
<protein>
    <submittedName>
        <fullName evidence="2">Uncharacterized protein</fullName>
    </submittedName>
</protein>
<dbReference type="Proteomes" id="UP000836597">
    <property type="component" value="Chromosome"/>
</dbReference>
<reference evidence="3" key="1">
    <citation type="submission" date="2014-11" db="EMBL/GenBank/DDBJ databases">
        <authorList>
            <person name="Hornung B.V."/>
        </authorList>
    </citation>
    <scope>NUCLEOTIDE SEQUENCE</scope>
    <source>
        <strain evidence="3">INE</strain>
    </source>
</reference>
<reference evidence="2" key="2">
    <citation type="submission" date="2020-01" db="EMBL/GenBank/DDBJ databases">
        <authorList>
            <person name="Hornung B."/>
        </authorList>
    </citation>
    <scope>NUCLEOTIDE SEQUENCE</scope>
    <source>
        <strain evidence="2">PacBioINE</strain>
    </source>
</reference>
<feature type="region of interest" description="Disordered" evidence="1">
    <location>
        <begin position="60"/>
        <end position="79"/>
    </location>
</feature>
<name>A0A8S0Y073_9FIRM</name>
<dbReference type="RefSeq" id="WP_240986187.1">
    <property type="nucleotide sequence ID" value="NZ_CDGJ01000003.1"/>
</dbReference>
<proteinExistence type="predicted"/>
<dbReference type="KEGG" id="aacx:DEACI_3710"/>
<evidence type="ECO:0000313" key="2">
    <source>
        <dbReference type="EMBL" id="CAA7602887.1"/>
    </source>
</evidence>
<evidence type="ECO:0000313" key="3">
    <source>
        <dbReference type="EMBL" id="CEJ05768.1"/>
    </source>
</evidence>
<dbReference type="Proteomes" id="UP001071230">
    <property type="component" value="Unassembled WGS sequence"/>
</dbReference>
<gene>
    <name evidence="3" type="ORF">DEACI_0188</name>
    <name evidence="2" type="ORF">DEACI_3710</name>
</gene>
<accession>A0A8S0Y073</accession>
<keyword evidence="4" id="KW-1185">Reference proteome</keyword>
<evidence type="ECO:0000313" key="4">
    <source>
        <dbReference type="Proteomes" id="UP001071230"/>
    </source>
</evidence>
<organism evidence="2">
    <name type="scientific">Acididesulfobacillus acetoxydans</name>
    <dbReference type="NCBI Taxonomy" id="1561005"/>
    <lineage>
        <taxon>Bacteria</taxon>
        <taxon>Bacillati</taxon>
        <taxon>Bacillota</taxon>
        <taxon>Clostridia</taxon>
        <taxon>Eubacteriales</taxon>
        <taxon>Peptococcaceae</taxon>
        <taxon>Acididesulfobacillus</taxon>
    </lineage>
</organism>
<feature type="region of interest" description="Disordered" evidence="1">
    <location>
        <begin position="282"/>
        <end position="318"/>
    </location>
</feature>